<dbReference type="AlphaFoldDB" id="A0A1V9ZIM0"/>
<evidence type="ECO:0000313" key="2">
    <source>
        <dbReference type="Proteomes" id="UP000243217"/>
    </source>
</evidence>
<dbReference type="Pfam" id="PF10294">
    <property type="entry name" value="Methyltransf_16"/>
    <property type="match status" value="1"/>
</dbReference>
<feature type="non-terminal residue" evidence="1">
    <location>
        <position position="231"/>
    </location>
</feature>
<comment type="caution">
    <text evidence="1">The sequence shown here is derived from an EMBL/GenBank/DDBJ whole genome shotgun (WGS) entry which is preliminary data.</text>
</comment>
<accession>A0A1V9ZIM0</accession>
<proteinExistence type="predicted"/>
<name>A0A1V9ZIM0_9STRA</name>
<dbReference type="SUPFAM" id="SSF53335">
    <property type="entry name" value="S-adenosyl-L-methionine-dependent methyltransferases"/>
    <property type="match status" value="1"/>
</dbReference>
<protein>
    <submittedName>
        <fullName evidence="1">Uncharacterized protein</fullName>
    </submittedName>
</protein>
<keyword evidence="2" id="KW-1185">Reference proteome</keyword>
<dbReference type="EMBL" id="JNBS01001885">
    <property type="protein sequence ID" value="OQR97828.1"/>
    <property type="molecule type" value="Genomic_DNA"/>
</dbReference>
<dbReference type="Proteomes" id="UP000243217">
    <property type="component" value="Unassembled WGS sequence"/>
</dbReference>
<dbReference type="PANTHER" id="PTHR14614:SF132">
    <property type="entry name" value="PROTEIN-LYSINE METHYLTRANSFERASE C42C1.13"/>
    <property type="match status" value="1"/>
</dbReference>
<dbReference type="PANTHER" id="PTHR14614">
    <property type="entry name" value="HEPATOCELLULAR CARCINOMA-ASSOCIATED ANTIGEN"/>
    <property type="match status" value="1"/>
</dbReference>
<dbReference type="STRING" id="74557.A0A1V9ZIM0"/>
<dbReference type="InterPro" id="IPR029063">
    <property type="entry name" value="SAM-dependent_MTases_sf"/>
</dbReference>
<gene>
    <name evidence="1" type="ORF">THRCLA_21920</name>
</gene>
<dbReference type="OrthoDB" id="407325at2759"/>
<dbReference type="InterPro" id="IPR019410">
    <property type="entry name" value="Methyltransf_16"/>
</dbReference>
<evidence type="ECO:0000313" key="1">
    <source>
        <dbReference type="EMBL" id="OQR97828.1"/>
    </source>
</evidence>
<organism evidence="1 2">
    <name type="scientific">Thraustotheca clavata</name>
    <dbReference type="NCBI Taxonomy" id="74557"/>
    <lineage>
        <taxon>Eukaryota</taxon>
        <taxon>Sar</taxon>
        <taxon>Stramenopiles</taxon>
        <taxon>Oomycota</taxon>
        <taxon>Saprolegniomycetes</taxon>
        <taxon>Saprolegniales</taxon>
        <taxon>Achlyaceae</taxon>
        <taxon>Thraustotheca</taxon>
    </lineage>
</organism>
<sequence>MVLLLWNGDALVKSQEPTLGINYIQASQSSVRLVDSSNFSLEIDQNIKLGIGGVVWNCGRALVEFISLHQEFICNKKVLELGCGSGVVGLFCGLYHPLSLMLTDLAEMLPLVLQNTQKAALQCNELMNLTTRQQLIVQELKWGDTKIPSNIDCDTILCSDCLYNPEAFEDFKNTIKSLASVSTTVLIAYKERHSNREKKFFKQLEEIFIIQVYSQDGTTPWNYKNDSVFIL</sequence>
<dbReference type="Gene3D" id="3.40.50.150">
    <property type="entry name" value="Vaccinia Virus protein VP39"/>
    <property type="match status" value="1"/>
</dbReference>
<reference evidence="1 2" key="1">
    <citation type="journal article" date="2014" name="Genome Biol. Evol.">
        <title>The secreted proteins of Achlya hypogyna and Thraustotheca clavata identify the ancestral oomycete secretome and reveal gene acquisitions by horizontal gene transfer.</title>
        <authorList>
            <person name="Misner I."/>
            <person name="Blouin N."/>
            <person name="Leonard G."/>
            <person name="Richards T.A."/>
            <person name="Lane C.E."/>
        </authorList>
    </citation>
    <scope>NUCLEOTIDE SEQUENCE [LARGE SCALE GENOMIC DNA]</scope>
    <source>
        <strain evidence="1 2">ATCC 34112</strain>
    </source>
</reference>